<evidence type="ECO:0000259" key="9">
    <source>
        <dbReference type="Pfam" id="PF18117"/>
    </source>
</evidence>
<organism evidence="10 11">
    <name type="scientific">Heracleum sosnowskyi</name>
    <dbReference type="NCBI Taxonomy" id="360622"/>
    <lineage>
        <taxon>Eukaryota</taxon>
        <taxon>Viridiplantae</taxon>
        <taxon>Streptophyta</taxon>
        <taxon>Embryophyta</taxon>
        <taxon>Tracheophyta</taxon>
        <taxon>Spermatophyta</taxon>
        <taxon>Magnoliopsida</taxon>
        <taxon>eudicotyledons</taxon>
        <taxon>Gunneridae</taxon>
        <taxon>Pentapetalae</taxon>
        <taxon>asterids</taxon>
        <taxon>campanulids</taxon>
        <taxon>Apiales</taxon>
        <taxon>Apiaceae</taxon>
        <taxon>Apioideae</taxon>
        <taxon>apioid superclade</taxon>
        <taxon>Tordylieae</taxon>
        <taxon>Tordyliinae</taxon>
        <taxon>Heracleum</taxon>
    </lineage>
</organism>
<keyword evidence="11" id="KW-1185">Reference proteome</keyword>
<dbReference type="EMBL" id="JAUIZM010000009">
    <property type="protein sequence ID" value="KAK1363350.1"/>
    <property type="molecule type" value="Genomic_DNA"/>
</dbReference>
<evidence type="ECO:0000256" key="3">
    <source>
        <dbReference type="ARBA" id="ARBA00022490"/>
    </source>
</evidence>
<protein>
    <submittedName>
        <fullName evidence="10">Lipase PAD</fullName>
    </submittedName>
</protein>
<dbReference type="GO" id="GO:0006629">
    <property type="term" value="P:lipid metabolic process"/>
    <property type="evidence" value="ECO:0007669"/>
    <property type="project" value="InterPro"/>
</dbReference>
<comment type="caution">
    <text evidence="10">The sequence shown here is derived from an EMBL/GenBank/DDBJ whole genome shotgun (WGS) entry which is preliminary data.</text>
</comment>
<name>A0AAD8H9F4_9APIA</name>
<dbReference type="SUPFAM" id="SSF53474">
    <property type="entry name" value="alpha/beta-Hydrolases"/>
    <property type="match status" value="1"/>
</dbReference>
<evidence type="ECO:0000256" key="4">
    <source>
        <dbReference type="ARBA" id="ARBA00022801"/>
    </source>
</evidence>
<dbReference type="GO" id="GO:0005634">
    <property type="term" value="C:nucleus"/>
    <property type="evidence" value="ECO:0007669"/>
    <property type="project" value="UniProtKB-SubCell"/>
</dbReference>
<dbReference type="AlphaFoldDB" id="A0AAD8H9F4"/>
<feature type="domain" description="Fungal lipase-type" evidence="8">
    <location>
        <begin position="47"/>
        <end position="193"/>
    </location>
</feature>
<dbReference type="GO" id="GO:0016787">
    <property type="term" value="F:hydrolase activity"/>
    <property type="evidence" value="ECO:0007669"/>
    <property type="project" value="UniProtKB-KW"/>
</dbReference>
<evidence type="ECO:0000259" key="8">
    <source>
        <dbReference type="Pfam" id="PF01764"/>
    </source>
</evidence>
<reference evidence="10" key="2">
    <citation type="submission" date="2023-05" db="EMBL/GenBank/DDBJ databases">
        <authorList>
            <person name="Schelkunov M.I."/>
        </authorList>
    </citation>
    <scope>NUCLEOTIDE SEQUENCE</scope>
    <source>
        <strain evidence="10">Hsosn_3</strain>
        <tissue evidence="10">Leaf</tissue>
    </source>
</reference>
<evidence type="ECO:0000313" key="11">
    <source>
        <dbReference type="Proteomes" id="UP001237642"/>
    </source>
</evidence>
<dbReference type="PANTHER" id="PTHR47090">
    <property type="entry name" value="PROTEIN EDS1-RELATED"/>
    <property type="match status" value="1"/>
</dbReference>
<dbReference type="Pfam" id="PF18117">
    <property type="entry name" value="EDS1_EP"/>
    <property type="match status" value="1"/>
</dbReference>
<keyword evidence="6" id="KW-0539">Nucleus</keyword>
<dbReference type="InterPro" id="IPR002921">
    <property type="entry name" value="Fungal_lipase-type"/>
</dbReference>
<dbReference type="GO" id="GO:0005737">
    <property type="term" value="C:cytoplasm"/>
    <property type="evidence" value="ECO:0007669"/>
    <property type="project" value="UniProtKB-SubCell"/>
</dbReference>
<reference evidence="10" key="1">
    <citation type="submission" date="2023-02" db="EMBL/GenBank/DDBJ databases">
        <title>Genome of toxic invasive species Heracleum sosnowskyi carries increased number of genes despite the absence of recent whole-genome duplications.</title>
        <authorList>
            <person name="Schelkunov M."/>
            <person name="Shtratnikova V."/>
            <person name="Makarenko M."/>
            <person name="Klepikova A."/>
            <person name="Omelchenko D."/>
            <person name="Novikova G."/>
            <person name="Obukhova E."/>
            <person name="Bogdanov V."/>
            <person name="Penin A."/>
            <person name="Logacheva M."/>
        </authorList>
    </citation>
    <scope>NUCLEOTIDE SEQUENCE</scope>
    <source>
        <strain evidence="10">Hsosn_3</strain>
        <tissue evidence="10">Leaf</tissue>
    </source>
</reference>
<feature type="domain" description="EDS1 EP" evidence="9">
    <location>
        <begin position="404"/>
        <end position="587"/>
    </location>
</feature>
<dbReference type="InterPro" id="IPR029058">
    <property type="entry name" value="AB_hydrolase_fold"/>
</dbReference>
<evidence type="ECO:0000256" key="1">
    <source>
        <dbReference type="ARBA" id="ARBA00004123"/>
    </source>
</evidence>
<evidence type="ECO:0000313" key="10">
    <source>
        <dbReference type="EMBL" id="KAK1363350.1"/>
    </source>
</evidence>
<accession>A0AAD8H9F4</accession>
<dbReference type="Pfam" id="PF01764">
    <property type="entry name" value="Lipase_3"/>
    <property type="match status" value="1"/>
</dbReference>
<evidence type="ECO:0000256" key="5">
    <source>
        <dbReference type="ARBA" id="ARBA00022821"/>
    </source>
</evidence>
<evidence type="ECO:0000256" key="6">
    <source>
        <dbReference type="ARBA" id="ARBA00023242"/>
    </source>
</evidence>
<dbReference type="Gene3D" id="3.40.50.1820">
    <property type="entry name" value="alpha/beta hydrolase"/>
    <property type="match status" value="1"/>
</dbReference>
<dbReference type="InterPro" id="IPR044214">
    <property type="entry name" value="EDS1-like"/>
</dbReference>
<evidence type="ECO:0000256" key="2">
    <source>
        <dbReference type="ARBA" id="ARBA00004496"/>
    </source>
</evidence>
<dbReference type="PANTHER" id="PTHR47090:SF2">
    <property type="entry name" value="PROTEIN EDS1-RELATED"/>
    <property type="match status" value="1"/>
</dbReference>
<evidence type="ECO:0000256" key="7">
    <source>
        <dbReference type="SAM" id="Coils"/>
    </source>
</evidence>
<dbReference type="Proteomes" id="UP001237642">
    <property type="component" value="Unassembled WGS sequence"/>
</dbReference>
<keyword evidence="4" id="KW-0378">Hydrolase</keyword>
<sequence length="600" mass="68832">MEDNMIEAIGMSDDLIKRACSASMKAHKLSGKHYLRSKIRGSPFVVFAFAGSWSVKDFFKHTSFGEEDINLKMFRSMKSIGPNETAQVNAAFAERFEIIHKTFKTEVDKDRKKGKQIVFAGHSSGGPMAIFATLWFLENTNPKEGEQFPFRCLTFGSPLTGDKILGHAIKRENWSRNFTHFVMKHDIVPRIMLAPRAHIEGELQKVLNFFKNYKTAMYPNDLLQPQVLFREVMKNASSVASYAASILMGCPNTLLNTLSTYVQLSPYKPFGKYIFCTGNGKLVVVENSDAVLQMLFYSSQLDSEAQDVEIAFISLHQHMSYEKELQESLAMKNLIFLNHLQNLSLSSVGETLNVDSTDMALNDLGLSARARLCLRAAGEFEDQKKRNQSSVDKYEVTIAKALKEIEAYQTKCEGHNMNYYDAFKRQKDNKSDFEANIKRIELSGKWDEIIDLLENYELPDEFEGRQNWIKLGTEFRQLVEPLDIANYYRHFKNDDCGPYMGKGRPRRYRFTQRWSEHASKTEFRSISSSCIWAVVEELPNEKFEDIKEKLEALEKALQQWEGEGKLGKHVFSEGSTVVDCWKTFPDQYRSISGLAQYMNK</sequence>
<proteinExistence type="predicted"/>
<keyword evidence="5" id="KW-0611">Plant defense</keyword>
<feature type="coiled-coil region" evidence="7">
    <location>
        <begin position="391"/>
        <end position="418"/>
    </location>
</feature>
<dbReference type="InterPro" id="IPR041266">
    <property type="entry name" value="EDS1_EP"/>
</dbReference>
<gene>
    <name evidence="10" type="ORF">POM88_038911</name>
</gene>
<keyword evidence="3" id="KW-0963">Cytoplasm</keyword>
<keyword evidence="7" id="KW-0175">Coiled coil</keyword>
<comment type="subcellular location">
    <subcellularLocation>
        <location evidence="2">Cytoplasm</location>
    </subcellularLocation>
    <subcellularLocation>
        <location evidence="1">Nucleus</location>
    </subcellularLocation>
</comment>
<dbReference type="GO" id="GO:0006952">
    <property type="term" value="P:defense response"/>
    <property type="evidence" value="ECO:0007669"/>
    <property type="project" value="UniProtKB-KW"/>
</dbReference>